<dbReference type="InterPro" id="IPR001878">
    <property type="entry name" value="Znf_CCHC"/>
</dbReference>
<dbReference type="SUPFAM" id="SSF57756">
    <property type="entry name" value="Retrovirus zinc finger-like domains"/>
    <property type="match status" value="1"/>
</dbReference>
<comment type="caution">
    <text evidence="4">The sequence shown here is derived from an EMBL/GenBank/DDBJ whole genome shotgun (WGS) entry which is preliminary data.</text>
</comment>
<feature type="compositionally biased region" description="Polar residues" evidence="2">
    <location>
        <begin position="160"/>
        <end position="170"/>
    </location>
</feature>
<feature type="compositionally biased region" description="Polar residues" evidence="2">
    <location>
        <begin position="119"/>
        <end position="131"/>
    </location>
</feature>
<evidence type="ECO:0000256" key="2">
    <source>
        <dbReference type="SAM" id="MobiDB-lite"/>
    </source>
</evidence>
<sequence>MLNGGSKSFGIHYDTLPDACYTCHQRGHFQRFCPLTCTTRPAPEAKQKTREDADGFQQVNPKGRASPTDGNGNRKGNTISPPTAASNPYQALDTTVTENEEEEEIPNNDEEDEEIPNNVQINPTPVGSPSKSWGDIAEEEEMEAAKEEAERRAAEEKSTQDQGIPDSQHNIPLESATETEKDDNTKKTGPSLDLNATPALSINQEQKRKEERRQKKLERAERKKETRKRRQERYSQDSIGRAQGISLHNYQRVAKRRIPLPALTAAKGFGVAEKGEDHKEQMAGAWGLEHGYRCEGFDRPNSIVKGRSIV</sequence>
<dbReference type="GO" id="GO:0008270">
    <property type="term" value="F:zinc ion binding"/>
    <property type="evidence" value="ECO:0007669"/>
    <property type="project" value="UniProtKB-KW"/>
</dbReference>
<evidence type="ECO:0000313" key="5">
    <source>
        <dbReference type="Proteomes" id="UP001633002"/>
    </source>
</evidence>
<evidence type="ECO:0000259" key="3">
    <source>
        <dbReference type="PROSITE" id="PS50158"/>
    </source>
</evidence>
<feature type="compositionally biased region" description="Polar residues" evidence="2">
    <location>
        <begin position="68"/>
        <end position="97"/>
    </location>
</feature>
<name>A0ABD3HN94_9MARC</name>
<feature type="domain" description="CCHC-type" evidence="3">
    <location>
        <begin position="20"/>
        <end position="34"/>
    </location>
</feature>
<proteinExistence type="predicted"/>
<feature type="compositionally biased region" description="Acidic residues" evidence="2">
    <location>
        <begin position="98"/>
        <end position="115"/>
    </location>
</feature>
<gene>
    <name evidence="4" type="ORF">R1sor_006729</name>
</gene>
<accession>A0ABD3HN94</accession>
<keyword evidence="1" id="KW-0863">Zinc-finger</keyword>
<dbReference type="AlphaFoldDB" id="A0ABD3HN94"/>
<dbReference type="Proteomes" id="UP001633002">
    <property type="component" value="Unassembled WGS sequence"/>
</dbReference>
<feature type="region of interest" description="Disordered" evidence="2">
    <location>
        <begin position="43"/>
        <end position="244"/>
    </location>
</feature>
<keyword evidence="1" id="KW-0479">Metal-binding</keyword>
<dbReference type="PROSITE" id="PS50158">
    <property type="entry name" value="ZF_CCHC"/>
    <property type="match status" value="1"/>
</dbReference>
<organism evidence="4 5">
    <name type="scientific">Riccia sorocarpa</name>
    <dbReference type="NCBI Taxonomy" id="122646"/>
    <lineage>
        <taxon>Eukaryota</taxon>
        <taxon>Viridiplantae</taxon>
        <taxon>Streptophyta</taxon>
        <taxon>Embryophyta</taxon>
        <taxon>Marchantiophyta</taxon>
        <taxon>Marchantiopsida</taxon>
        <taxon>Marchantiidae</taxon>
        <taxon>Marchantiales</taxon>
        <taxon>Ricciaceae</taxon>
        <taxon>Riccia</taxon>
    </lineage>
</organism>
<evidence type="ECO:0000313" key="4">
    <source>
        <dbReference type="EMBL" id="KAL3693078.1"/>
    </source>
</evidence>
<keyword evidence="1" id="KW-0862">Zinc</keyword>
<protein>
    <recommendedName>
        <fullName evidence="3">CCHC-type domain-containing protein</fullName>
    </recommendedName>
</protein>
<evidence type="ECO:0000256" key="1">
    <source>
        <dbReference type="PROSITE-ProRule" id="PRU00047"/>
    </source>
</evidence>
<keyword evidence="5" id="KW-1185">Reference proteome</keyword>
<feature type="compositionally biased region" description="Basic and acidic residues" evidence="2">
    <location>
        <begin position="205"/>
        <end position="224"/>
    </location>
</feature>
<reference evidence="4 5" key="1">
    <citation type="submission" date="2024-09" db="EMBL/GenBank/DDBJ databases">
        <title>Chromosome-scale assembly of Riccia sorocarpa.</title>
        <authorList>
            <person name="Paukszto L."/>
        </authorList>
    </citation>
    <scope>NUCLEOTIDE SEQUENCE [LARGE SCALE GENOMIC DNA]</scope>
    <source>
        <strain evidence="4">LP-2024</strain>
        <tissue evidence="4">Aerial parts of the thallus</tissue>
    </source>
</reference>
<dbReference type="InterPro" id="IPR036875">
    <property type="entry name" value="Znf_CCHC_sf"/>
</dbReference>
<feature type="compositionally biased region" description="Basic and acidic residues" evidence="2">
    <location>
        <begin position="43"/>
        <end position="53"/>
    </location>
</feature>
<dbReference type="EMBL" id="JBJQOH010000003">
    <property type="protein sequence ID" value="KAL3693078.1"/>
    <property type="molecule type" value="Genomic_DNA"/>
</dbReference>
<feature type="compositionally biased region" description="Basic and acidic residues" evidence="2">
    <location>
        <begin position="143"/>
        <end position="159"/>
    </location>
</feature>